<dbReference type="EMBL" id="JADCNL010000007">
    <property type="protein sequence ID" value="KAG0472779.1"/>
    <property type="molecule type" value="Genomic_DNA"/>
</dbReference>
<organism evidence="2 3">
    <name type="scientific">Vanilla planifolia</name>
    <name type="common">Vanilla</name>
    <dbReference type="NCBI Taxonomy" id="51239"/>
    <lineage>
        <taxon>Eukaryota</taxon>
        <taxon>Viridiplantae</taxon>
        <taxon>Streptophyta</taxon>
        <taxon>Embryophyta</taxon>
        <taxon>Tracheophyta</taxon>
        <taxon>Spermatophyta</taxon>
        <taxon>Magnoliopsida</taxon>
        <taxon>Liliopsida</taxon>
        <taxon>Asparagales</taxon>
        <taxon>Orchidaceae</taxon>
        <taxon>Vanilloideae</taxon>
        <taxon>Vanilleae</taxon>
        <taxon>Vanilla</taxon>
    </lineage>
</organism>
<evidence type="ECO:0000313" key="2">
    <source>
        <dbReference type="EMBL" id="KAG0472779.1"/>
    </source>
</evidence>
<feature type="region of interest" description="Disordered" evidence="1">
    <location>
        <begin position="29"/>
        <end position="49"/>
    </location>
</feature>
<dbReference type="OrthoDB" id="627262at2759"/>
<evidence type="ECO:0000256" key="1">
    <source>
        <dbReference type="SAM" id="MobiDB-lite"/>
    </source>
</evidence>
<gene>
    <name evidence="2" type="ORF">HPP92_014636</name>
</gene>
<keyword evidence="3" id="KW-1185">Reference proteome</keyword>
<evidence type="ECO:0000313" key="3">
    <source>
        <dbReference type="Proteomes" id="UP000636800"/>
    </source>
</evidence>
<sequence length="166" mass="18809">MPSLLSIDRCGALLLPQPYCLRSASFPSVADSSRSRQSPPEMRSELTSRGASPWIGKQVFLSDRNWGKSRNWKTRPVRIRGLVFDGNRFACLPFYIGREKKMRSKRESVWKVETVQVSDGHAIVATWRQSDERMVLLETPVIDWRPSVTLSIIIKTCALTNSLSVA</sequence>
<protein>
    <submittedName>
        <fullName evidence="2">Uncharacterized protein</fullName>
    </submittedName>
</protein>
<dbReference type="Proteomes" id="UP000636800">
    <property type="component" value="Chromosome 7"/>
</dbReference>
<proteinExistence type="predicted"/>
<dbReference type="AlphaFoldDB" id="A0A835URA5"/>
<comment type="caution">
    <text evidence="2">The sequence shown here is derived from an EMBL/GenBank/DDBJ whole genome shotgun (WGS) entry which is preliminary data.</text>
</comment>
<accession>A0A835URA5</accession>
<name>A0A835URA5_VANPL</name>
<reference evidence="2 3" key="1">
    <citation type="journal article" date="2020" name="Nat. Food">
        <title>A phased Vanilla planifolia genome enables genetic improvement of flavour and production.</title>
        <authorList>
            <person name="Hasing T."/>
            <person name="Tang H."/>
            <person name="Brym M."/>
            <person name="Khazi F."/>
            <person name="Huang T."/>
            <person name="Chambers A.H."/>
        </authorList>
    </citation>
    <scope>NUCLEOTIDE SEQUENCE [LARGE SCALE GENOMIC DNA]</scope>
    <source>
        <tissue evidence="2">Leaf</tissue>
    </source>
</reference>